<feature type="compositionally biased region" description="Basic and acidic residues" evidence="1">
    <location>
        <begin position="40"/>
        <end position="61"/>
    </location>
</feature>
<dbReference type="AlphaFoldDB" id="A0A2R5FD33"/>
<feature type="non-terminal residue" evidence="2">
    <location>
        <position position="1"/>
    </location>
</feature>
<name>A0A2R5FD33_9STRA</name>
<sequence length="167" mass="19589">RRRGVGLRRCRPREPARGRVERQHRARLRPGQRRPTPRPHGGDRRGQRGRDRRAAHGERVQRQQGEGLRRAFLPARPRPRRTHRHGALCRARGRPHRERVPRQHGQTLGRAQRRRAARLARTLELCELGLSLGVGDRERIWRLTWNCRQQRAHLGRGDGRLDARAGR</sequence>
<feature type="compositionally biased region" description="Basic residues" evidence="1">
    <location>
        <begin position="1"/>
        <end position="11"/>
    </location>
</feature>
<dbReference type="Proteomes" id="UP000241890">
    <property type="component" value="Unassembled WGS sequence"/>
</dbReference>
<feature type="region of interest" description="Disordered" evidence="1">
    <location>
        <begin position="1"/>
        <end position="112"/>
    </location>
</feature>
<feature type="compositionally biased region" description="Basic residues" evidence="1">
    <location>
        <begin position="77"/>
        <end position="99"/>
    </location>
</feature>
<comment type="caution">
    <text evidence="2">The sequence shown here is derived from an EMBL/GenBank/DDBJ whole genome shotgun (WGS) entry which is preliminary data.</text>
</comment>
<feature type="compositionally biased region" description="Basic residues" evidence="1">
    <location>
        <begin position="24"/>
        <end position="37"/>
    </location>
</feature>
<accession>A0A2R5FD33</accession>
<evidence type="ECO:0000256" key="1">
    <source>
        <dbReference type="SAM" id="MobiDB-lite"/>
    </source>
</evidence>
<proteinExistence type="predicted"/>
<protein>
    <submittedName>
        <fullName evidence="2">F-box/WD repeat-containing protein 7</fullName>
    </submittedName>
</protein>
<dbReference type="InParanoid" id="A0A2R5FD33"/>
<feature type="compositionally biased region" description="Basic and acidic residues" evidence="1">
    <location>
        <begin position="12"/>
        <end position="23"/>
    </location>
</feature>
<gene>
    <name evidence="2" type="ORF">FCC1311_116472</name>
</gene>
<keyword evidence="3" id="KW-1185">Reference proteome</keyword>
<reference evidence="2 3" key="1">
    <citation type="submission" date="2017-12" db="EMBL/GenBank/DDBJ databases">
        <title>Sequencing, de novo assembly and annotation of complete genome of a new Thraustochytrid species, strain FCC1311.</title>
        <authorList>
            <person name="Sedici K."/>
            <person name="Godart F."/>
            <person name="Aiese Cigliano R."/>
            <person name="Sanseverino W."/>
            <person name="Barakat M."/>
            <person name="Ortet P."/>
            <person name="Marechal E."/>
            <person name="Cagnac O."/>
            <person name="Amato A."/>
        </authorList>
    </citation>
    <scope>NUCLEOTIDE SEQUENCE [LARGE SCALE GENOMIC DNA]</scope>
</reference>
<organism evidence="2 3">
    <name type="scientific">Hondaea fermentalgiana</name>
    <dbReference type="NCBI Taxonomy" id="2315210"/>
    <lineage>
        <taxon>Eukaryota</taxon>
        <taxon>Sar</taxon>
        <taxon>Stramenopiles</taxon>
        <taxon>Bigyra</taxon>
        <taxon>Labyrinthulomycetes</taxon>
        <taxon>Thraustochytrida</taxon>
        <taxon>Thraustochytriidae</taxon>
        <taxon>Hondaea</taxon>
    </lineage>
</organism>
<dbReference type="EMBL" id="BEYU01001207">
    <property type="protein sequence ID" value="GBG16172.1"/>
    <property type="molecule type" value="Genomic_DNA"/>
</dbReference>
<feature type="non-terminal residue" evidence="2">
    <location>
        <position position="167"/>
    </location>
</feature>
<evidence type="ECO:0000313" key="3">
    <source>
        <dbReference type="Proteomes" id="UP000241890"/>
    </source>
</evidence>
<evidence type="ECO:0000313" key="2">
    <source>
        <dbReference type="EMBL" id="GBG16172.1"/>
    </source>
</evidence>